<name>A0A5J5DKC0_9PERO</name>
<feature type="compositionally biased region" description="Basic and acidic residues" evidence="6">
    <location>
        <begin position="243"/>
        <end position="258"/>
    </location>
</feature>
<feature type="region of interest" description="Disordered" evidence="6">
    <location>
        <begin position="495"/>
        <end position="527"/>
    </location>
</feature>
<dbReference type="InterPro" id="IPR038858">
    <property type="entry name" value="ScgII"/>
</dbReference>
<comment type="caution">
    <text evidence="8">The sequence shown here is derived from an EMBL/GenBank/DDBJ whole genome shotgun (WGS) entry which is preliminary data.</text>
</comment>
<dbReference type="PANTHER" id="PTHR15119">
    <property type="entry name" value="SECRETOGRANIN II"/>
    <property type="match status" value="1"/>
</dbReference>
<evidence type="ECO:0000256" key="4">
    <source>
        <dbReference type="ARBA" id="ARBA00022685"/>
    </source>
</evidence>
<protein>
    <recommendedName>
        <fullName evidence="10">Secretogranin II</fullName>
    </recommendedName>
</protein>
<organism evidence="8 9">
    <name type="scientific">Etheostoma spectabile</name>
    <name type="common">orangethroat darter</name>
    <dbReference type="NCBI Taxonomy" id="54343"/>
    <lineage>
        <taxon>Eukaryota</taxon>
        <taxon>Metazoa</taxon>
        <taxon>Chordata</taxon>
        <taxon>Craniata</taxon>
        <taxon>Vertebrata</taxon>
        <taxon>Euteleostomi</taxon>
        <taxon>Actinopterygii</taxon>
        <taxon>Neopterygii</taxon>
        <taxon>Teleostei</taxon>
        <taxon>Neoteleostei</taxon>
        <taxon>Acanthomorphata</taxon>
        <taxon>Eupercaria</taxon>
        <taxon>Perciformes</taxon>
        <taxon>Percoidei</taxon>
        <taxon>Percidae</taxon>
        <taxon>Etheostomatinae</taxon>
        <taxon>Etheostoma</taxon>
    </lineage>
</organism>
<evidence type="ECO:0000313" key="9">
    <source>
        <dbReference type="Proteomes" id="UP000327493"/>
    </source>
</evidence>
<keyword evidence="5 7" id="KW-0732">Signal</keyword>
<gene>
    <name evidence="8" type="ORF">FQN60_004576</name>
</gene>
<dbReference type="AlphaFoldDB" id="A0A5J5DKC0"/>
<dbReference type="Proteomes" id="UP000327493">
    <property type="component" value="Chromosome 3"/>
</dbReference>
<evidence type="ECO:0000256" key="5">
    <source>
        <dbReference type="ARBA" id="ARBA00022729"/>
    </source>
</evidence>
<evidence type="ECO:0000256" key="6">
    <source>
        <dbReference type="SAM" id="MobiDB-lite"/>
    </source>
</evidence>
<dbReference type="EMBL" id="VOFY01000003">
    <property type="protein sequence ID" value="KAA8593742.1"/>
    <property type="molecule type" value="Genomic_DNA"/>
</dbReference>
<feature type="compositionally biased region" description="Basic and acidic residues" evidence="6">
    <location>
        <begin position="368"/>
        <end position="387"/>
    </location>
</feature>
<feature type="region of interest" description="Disordered" evidence="6">
    <location>
        <begin position="368"/>
        <end position="391"/>
    </location>
</feature>
<feature type="compositionally biased region" description="Basic and acidic residues" evidence="6">
    <location>
        <begin position="211"/>
        <end position="229"/>
    </location>
</feature>
<dbReference type="InterPro" id="IPR001990">
    <property type="entry name" value="Granin"/>
</dbReference>
<keyword evidence="3" id="KW-0964">Secreted</keyword>
<keyword evidence="9" id="KW-1185">Reference proteome</keyword>
<feature type="region of interest" description="Disordered" evidence="6">
    <location>
        <begin position="108"/>
        <end position="350"/>
    </location>
</feature>
<feature type="compositionally biased region" description="Basic and acidic residues" evidence="6">
    <location>
        <begin position="310"/>
        <end position="320"/>
    </location>
</feature>
<feature type="compositionally biased region" description="Basic and acidic residues" evidence="6">
    <location>
        <begin position="594"/>
        <end position="605"/>
    </location>
</feature>
<evidence type="ECO:0000256" key="2">
    <source>
        <dbReference type="ARBA" id="ARBA00005723"/>
    </source>
</evidence>
<comment type="subcellular location">
    <subcellularLocation>
        <location evidence="1">Secreted</location>
    </subcellularLocation>
</comment>
<feature type="compositionally biased region" description="Acidic residues" evidence="6">
    <location>
        <begin position="323"/>
        <end position="340"/>
    </location>
</feature>
<feature type="compositionally biased region" description="Acidic residues" evidence="6">
    <location>
        <begin position="298"/>
        <end position="309"/>
    </location>
</feature>
<evidence type="ECO:0008006" key="10">
    <source>
        <dbReference type="Google" id="ProtNLM"/>
    </source>
</evidence>
<sequence length="706" mass="81281">MPSLPKTSTTSTPFLICFANLVLILLFLSSSVVHGASLREHRLRGSESDSQQGDVHQAPDADMLKALEYIETLRQRTGVDSQQHAPLATGYDASHVDDAEKLRAMLGLASNPMQSKDEEEEDEEEEEEEEGREDKSEELLQAVLSTLQQTEKASKPASLRPSVDGAGIEDGMYPRVQQKQHSIKPHKKLPLMFEDEEEGEGDEGEDEEGSDLEHESPFKRTNENVEEKYTPQNLATLQSVFDELDKLTSEKTMHKRQDEEDDMEESNDEEEDDDTFNVRNVAYSDIGGDLADWGPLQEQEEGKEEEEERDNNHEVDRGLDYVDNNDEEADEDDEVEDDESYPVKRSKDPDDVANLVDYYLLKVLEKTEEEQKRELEEEEEKRAERRVSQTQYRDNIDPRAIYQLIQISEKYQIPPEDLVDMLKTGEPTNQDKLRKSNELARAENKLYQISSKKTHKNPEAKFYNRRFPVRQKTPEEIRTEEILNILGLEGEEDRAPVRKQKQYKSSQLRLHARPPVRSGEPAPTQRRLPSLLKNDYDDTVDEDELAAYLAAQMLAQYQNPVYRNNKASQKRAEVGQSMTGSFERAIQAYFDQIDSDKNPNEKRQTEDDERGGETQMQGFDNEAVMKLLSYLNPETEESDMNTKTAPGMSLKWRKLQERGGRANTNIIMSRITFFFSRSVTGVNHFCSRSFPCRLNSNRKRIWRGQK</sequence>
<dbReference type="GO" id="GO:0005576">
    <property type="term" value="C:extracellular region"/>
    <property type="evidence" value="ECO:0007669"/>
    <property type="project" value="UniProtKB-SubCell"/>
</dbReference>
<evidence type="ECO:0000256" key="1">
    <source>
        <dbReference type="ARBA" id="ARBA00004613"/>
    </source>
</evidence>
<dbReference type="GO" id="GO:0030141">
    <property type="term" value="C:secretory granule"/>
    <property type="evidence" value="ECO:0007669"/>
    <property type="project" value="InterPro"/>
</dbReference>
<evidence type="ECO:0000256" key="3">
    <source>
        <dbReference type="ARBA" id="ARBA00022525"/>
    </source>
</evidence>
<keyword evidence="4" id="KW-0165">Cleavage on pair of basic residues</keyword>
<evidence type="ECO:0000256" key="7">
    <source>
        <dbReference type="SAM" id="SignalP"/>
    </source>
</evidence>
<evidence type="ECO:0000313" key="8">
    <source>
        <dbReference type="EMBL" id="KAA8593742.1"/>
    </source>
</evidence>
<feature type="signal peptide" evidence="7">
    <location>
        <begin position="1"/>
        <end position="35"/>
    </location>
</feature>
<feature type="chain" id="PRO_5023893984" description="Secretogranin II" evidence="7">
    <location>
        <begin position="36"/>
        <end position="706"/>
    </location>
</feature>
<feature type="compositionally biased region" description="Acidic residues" evidence="6">
    <location>
        <begin position="117"/>
        <end position="131"/>
    </location>
</feature>
<feature type="compositionally biased region" description="Basic and acidic residues" evidence="6">
    <location>
        <begin position="341"/>
        <end position="350"/>
    </location>
</feature>
<feature type="compositionally biased region" description="Acidic residues" evidence="6">
    <location>
        <begin position="259"/>
        <end position="275"/>
    </location>
</feature>
<feature type="compositionally biased region" description="Acidic residues" evidence="6">
    <location>
        <begin position="193"/>
        <end position="210"/>
    </location>
</feature>
<feature type="non-terminal residue" evidence="8">
    <location>
        <position position="706"/>
    </location>
</feature>
<feature type="compositionally biased region" description="Polar residues" evidence="6">
    <location>
        <begin position="230"/>
        <end position="239"/>
    </location>
</feature>
<reference evidence="8 9" key="1">
    <citation type="submission" date="2019-08" db="EMBL/GenBank/DDBJ databases">
        <title>A chromosome-level genome assembly, high-density linkage maps, and genome scans reveal the genomic architecture of hybrid incompatibilities underlying speciation via character displacement in darters (Percidae: Etheostominae).</title>
        <authorList>
            <person name="Moran R.L."/>
            <person name="Catchen J.M."/>
            <person name="Fuller R.C."/>
        </authorList>
    </citation>
    <scope>NUCLEOTIDE SEQUENCE [LARGE SCALE GENOMIC DNA]</scope>
    <source>
        <strain evidence="8">EspeVRDwgs_2016</strain>
        <tissue evidence="8">Muscle</tissue>
    </source>
</reference>
<dbReference type="Pfam" id="PF01271">
    <property type="entry name" value="Granin"/>
    <property type="match status" value="1"/>
</dbReference>
<proteinExistence type="inferred from homology"/>
<dbReference type="PANTHER" id="PTHR15119:SF1">
    <property type="entry name" value="SECRETOGRANIN-2-RELATED"/>
    <property type="match status" value="1"/>
</dbReference>
<accession>A0A5J5DKC0</accession>
<comment type="similarity">
    <text evidence="2">Belongs to the chromogranin/secretogranin protein family.</text>
</comment>
<feature type="region of interest" description="Disordered" evidence="6">
    <location>
        <begin position="590"/>
        <end position="616"/>
    </location>
</feature>